<dbReference type="EMBL" id="FR746099">
    <property type="protein sequence ID" value="CCC40056.1"/>
    <property type="molecule type" value="Genomic_DNA"/>
</dbReference>
<name>G0LH22_HALWC</name>
<accession>G0LH22</accession>
<dbReference type="GeneID" id="12446893"/>
<evidence type="ECO:0000313" key="3">
    <source>
        <dbReference type="EMBL" id="CCC40056.1"/>
    </source>
</evidence>
<sequence>MPTQQVRVNSDNQSGQDIPNDSQNRQNGEQTLVIRNYDASKTYTVHVQVHNAAGKCVYERTLQATPSRAVTVEMYCEAATYTITAQIETGSVDMAECRVGSGVDQTALIETGNGSVRVADGLI</sequence>
<dbReference type="HOGENOM" id="CLU_165875_0_0_2"/>
<dbReference type="AlphaFoldDB" id="G0LH22"/>
<dbReference type="InterPro" id="IPR058929">
    <property type="entry name" value="Ig_halo"/>
</dbReference>
<gene>
    <name evidence="3" type="ordered locus">Hqrw_2159</name>
</gene>
<dbReference type="Proteomes" id="UP000007954">
    <property type="component" value="Chromosome"/>
</dbReference>
<evidence type="ECO:0000313" key="4">
    <source>
        <dbReference type="Proteomes" id="UP000007954"/>
    </source>
</evidence>
<evidence type="ECO:0000259" key="2">
    <source>
        <dbReference type="Pfam" id="PF25942"/>
    </source>
</evidence>
<proteinExistence type="predicted"/>
<reference evidence="3 4" key="1">
    <citation type="journal article" date="2011" name="PLoS ONE">
        <title>Haloquadratum walsbyi: limited diversity in a global pond.</title>
        <authorList>
            <person name="Dyall-Smith M."/>
            <person name="Pfeiffer F."/>
            <person name="Klee K."/>
            <person name="Palm P."/>
            <person name="Gross K."/>
            <person name="Schuster S.C."/>
            <person name="Rampp M."/>
            <person name="Oesterhelt D."/>
        </authorList>
    </citation>
    <scope>NUCLEOTIDE SEQUENCE [LARGE SCALE GENOMIC DNA]</scope>
    <source>
        <strain evidence="4">DSM 16854 / JCM 12705 / C23</strain>
    </source>
</reference>
<protein>
    <recommendedName>
        <fullName evidence="2">Ig-like domain-containing protein</fullName>
    </recommendedName>
</protein>
<feature type="region of interest" description="Disordered" evidence="1">
    <location>
        <begin position="1"/>
        <end position="29"/>
    </location>
</feature>
<feature type="domain" description="Ig-like" evidence="2">
    <location>
        <begin position="42"/>
        <end position="119"/>
    </location>
</feature>
<evidence type="ECO:0000256" key="1">
    <source>
        <dbReference type="SAM" id="MobiDB-lite"/>
    </source>
</evidence>
<dbReference type="Pfam" id="PF25942">
    <property type="entry name" value="Ig_halo"/>
    <property type="match status" value="1"/>
</dbReference>
<organism evidence="3 4">
    <name type="scientific">Haloquadratum walsbyi (strain DSM 16854 / JCM 12705 / C23)</name>
    <dbReference type="NCBI Taxonomy" id="768065"/>
    <lineage>
        <taxon>Archaea</taxon>
        <taxon>Methanobacteriati</taxon>
        <taxon>Methanobacteriota</taxon>
        <taxon>Stenosarchaea group</taxon>
        <taxon>Halobacteria</taxon>
        <taxon>Halobacteriales</taxon>
        <taxon>Haloferacaceae</taxon>
        <taxon>Haloquadratum</taxon>
    </lineage>
</organism>
<dbReference type="RefSeq" id="WP_014555778.1">
    <property type="nucleotide sequence ID" value="NC_017459.1"/>
</dbReference>
<dbReference type="KEGG" id="hwc:Hqrw_2159"/>